<dbReference type="GeneID" id="81475222"/>
<reference evidence="3" key="2">
    <citation type="submission" date="2020-11" db="EMBL/GenBank/DDBJ databases">
        <title>Description of novel Gluconobacter species.</title>
        <authorList>
            <person name="Cleenwerck I."/>
            <person name="Cnockaert M."/>
            <person name="Borremans W."/>
            <person name="Wieme A.D."/>
            <person name="De Vuyst L."/>
            <person name="Vandamme P."/>
        </authorList>
    </citation>
    <scope>NUCLEOTIDE SEQUENCE</scope>
    <source>
        <strain evidence="3">R71697</strain>
    </source>
</reference>
<comment type="caution">
    <text evidence="3">The sequence shown here is derived from an EMBL/GenBank/DDBJ whole genome shotgun (WGS) entry which is preliminary data.</text>
</comment>
<dbReference type="AlphaFoldDB" id="A0A9Q2FM58"/>
<evidence type="ECO:0000256" key="1">
    <source>
        <dbReference type="SAM" id="SignalP"/>
    </source>
</evidence>
<organism evidence="3 4">
    <name type="scientific">Gluconobacter japonicus</name>
    <dbReference type="NCBI Taxonomy" id="376620"/>
    <lineage>
        <taxon>Bacteria</taxon>
        <taxon>Pseudomonadati</taxon>
        <taxon>Pseudomonadota</taxon>
        <taxon>Alphaproteobacteria</taxon>
        <taxon>Acetobacterales</taxon>
        <taxon>Acetobacteraceae</taxon>
        <taxon>Gluconobacter</taxon>
    </lineage>
</organism>
<accession>A0A9Q2FM58</accession>
<evidence type="ECO:0000313" key="4">
    <source>
        <dbReference type="Proteomes" id="UP000661006"/>
    </source>
</evidence>
<dbReference type="Pfam" id="PF08787">
    <property type="entry name" value="Alginate_lyase2"/>
    <property type="match status" value="1"/>
</dbReference>
<feature type="chain" id="PRO_5040203486" description="Alginate lyase 2 domain-containing protein" evidence="1">
    <location>
        <begin position="21"/>
        <end position="236"/>
    </location>
</feature>
<dbReference type="InterPro" id="IPR013320">
    <property type="entry name" value="ConA-like_dom_sf"/>
</dbReference>
<proteinExistence type="predicted"/>
<feature type="signal peptide" evidence="1">
    <location>
        <begin position="1"/>
        <end position="20"/>
    </location>
</feature>
<keyword evidence="1" id="KW-0732">Signal</keyword>
<gene>
    <name evidence="3" type="ORF">HKD32_10975</name>
</gene>
<dbReference type="EMBL" id="JABCQN010000005">
    <property type="protein sequence ID" value="MBF0871366.1"/>
    <property type="molecule type" value="Genomic_DNA"/>
</dbReference>
<dbReference type="SUPFAM" id="SSF49899">
    <property type="entry name" value="Concanavalin A-like lectins/glucanases"/>
    <property type="match status" value="1"/>
</dbReference>
<reference evidence="3" key="1">
    <citation type="submission" date="2020-04" db="EMBL/GenBank/DDBJ databases">
        <authorList>
            <person name="Sombolestani A."/>
        </authorList>
    </citation>
    <scope>NUCLEOTIDE SEQUENCE</scope>
    <source>
        <strain evidence="3">R71697</strain>
    </source>
</reference>
<sequence>MLSRLAAPLFCLAAVTGASAQAMDNRLSADISSFTLQEPSGQLSLHLVPSTTLISGYSSPFYSRNPQTGGITLHTDGLQPPVRGTIAPETLLRENSAWYFQQTSSDLEAALHIDRIPKNGRITIGRLTSQQGVIAELRVEGDRVLAIVNNGTSTQKVVAGTVYPQQTVRYAIHTTPNGLLLISVNGTTNHFSLPSAATTQALWFEAIAGEQGFHRPSHSDAARVTFTGLQVHHQAA</sequence>
<dbReference type="Gene3D" id="2.60.120.200">
    <property type="match status" value="1"/>
</dbReference>
<name>A0A9Q2FM58_GLUJA</name>
<dbReference type="RefSeq" id="WP_194257981.1">
    <property type="nucleotide sequence ID" value="NZ_JABCQN010000005.1"/>
</dbReference>
<evidence type="ECO:0000259" key="2">
    <source>
        <dbReference type="Pfam" id="PF08787"/>
    </source>
</evidence>
<dbReference type="Proteomes" id="UP000661006">
    <property type="component" value="Unassembled WGS sequence"/>
</dbReference>
<evidence type="ECO:0000313" key="3">
    <source>
        <dbReference type="EMBL" id="MBF0871366.1"/>
    </source>
</evidence>
<dbReference type="InterPro" id="IPR014895">
    <property type="entry name" value="Alginate_lyase_2"/>
</dbReference>
<protein>
    <recommendedName>
        <fullName evidence="2">Alginate lyase 2 domain-containing protein</fullName>
    </recommendedName>
</protein>
<feature type="domain" description="Alginate lyase 2" evidence="2">
    <location>
        <begin position="30"/>
        <end position="233"/>
    </location>
</feature>